<evidence type="ECO:0000313" key="3">
    <source>
        <dbReference type="Proteomes" id="UP000761534"/>
    </source>
</evidence>
<comment type="caution">
    <text evidence="2">The sequence shown here is derived from an EMBL/GenBank/DDBJ whole genome shotgun (WGS) entry which is preliminary data.</text>
</comment>
<dbReference type="VEuPathDB" id="FungiDB:TRICI_004709"/>
<evidence type="ECO:0000313" key="2">
    <source>
        <dbReference type="EMBL" id="KAA8908896.1"/>
    </source>
</evidence>
<proteinExistence type="predicted"/>
<dbReference type="AlphaFoldDB" id="A0A642V1N0"/>
<dbReference type="Pfam" id="PF11927">
    <property type="entry name" value="HODM_asu-like"/>
    <property type="match status" value="1"/>
</dbReference>
<dbReference type="OrthoDB" id="5043642at2759"/>
<dbReference type="Proteomes" id="UP000761534">
    <property type="component" value="Unassembled WGS sequence"/>
</dbReference>
<gene>
    <name evidence="2" type="ORF">TRICI_004709</name>
</gene>
<protein>
    <submittedName>
        <fullName evidence="2">Uncharacterized protein</fullName>
    </submittedName>
</protein>
<name>A0A642V1N0_9ASCO</name>
<accession>A0A642V1N0</accession>
<dbReference type="InterPro" id="IPR021848">
    <property type="entry name" value="HODM_asu-like"/>
</dbReference>
<keyword evidence="3" id="KW-1185">Reference proteome</keyword>
<organism evidence="2 3">
    <name type="scientific">Trichomonascus ciferrii</name>
    <dbReference type="NCBI Taxonomy" id="44093"/>
    <lineage>
        <taxon>Eukaryota</taxon>
        <taxon>Fungi</taxon>
        <taxon>Dikarya</taxon>
        <taxon>Ascomycota</taxon>
        <taxon>Saccharomycotina</taxon>
        <taxon>Dipodascomycetes</taxon>
        <taxon>Dipodascales</taxon>
        <taxon>Trichomonascaceae</taxon>
        <taxon>Trichomonascus</taxon>
        <taxon>Trichomonascus ciferrii complex</taxon>
    </lineage>
</organism>
<feature type="region of interest" description="Disordered" evidence="1">
    <location>
        <begin position="48"/>
        <end position="77"/>
    </location>
</feature>
<reference evidence="2" key="1">
    <citation type="journal article" date="2019" name="G3 (Bethesda)">
        <title>Genome Assemblies of Two Rare Opportunistic Yeast Pathogens: Diutina rugosa (syn. Candida rugosa) and Trichomonascus ciferrii (syn. Candida ciferrii).</title>
        <authorList>
            <person name="Mixao V."/>
            <person name="Saus E."/>
            <person name="Hansen A.P."/>
            <person name="Lass-Florl C."/>
            <person name="Gabaldon T."/>
        </authorList>
    </citation>
    <scope>NUCLEOTIDE SEQUENCE</scope>
    <source>
        <strain evidence="2">CBS 4856</strain>
    </source>
</reference>
<dbReference type="EMBL" id="SWFS01000356">
    <property type="protein sequence ID" value="KAA8908896.1"/>
    <property type="molecule type" value="Genomic_DNA"/>
</dbReference>
<sequence>MLSIESYNDFLLPTAVVCSAVALYSQSDRLKKQINTILDKNKAQPVAACPFKEEKPKPNYGGASWDDPPPKPTPLEALTPEKVKDYDDRPWRPFRWPYHQTMSIFRLDINHWLDMDKFYIHYLKQKQEIFDEHGNDHFDWLPESQDACEELLETVVDHMLTRYPNLFKKTENGIHNLITNEKLNLTQPLEHHPLWYISKMAKEDFYVVKQRDDGKHYLVAAAVPFPGGYFKISDKLGKYIDLIHAEVPYYNEKLKNSMERWFSKLKPAEPVERASWYFTWDHELLCSKVYMVPEGENMPTDVKYEDFTIRVERQTLRRLPKSKAIIFTNHPVFYHLEEMKDEPGVPSILKKVLLEAPEKISEYKNFHAIQDHLVPYLDKLIQRQLNLGIIDENHEIKTAKTYPFAHWVISPYGDHGWTNPVFREEV</sequence>
<evidence type="ECO:0000256" key="1">
    <source>
        <dbReference type="SAM" id="MobiDB-lite"/>
    </source>
</evidence>